<feature type="binding site" evidence="7 8">
    <location>
        <position position="29"/>
    </location>
    <ligand>
        <name>S-adenosyl-L-methionine</name>
        <dbReference type="ChEBI" id="CHEBI:59789"/>
    </ligand>
</feature>
<comment type="caution">
    <text evidence="7 8">Lacks conserved residue(s) required for the propagation of feature annotation.</text>
</comment>
<feature type="binding site" evidence="7 8">
    <location>
        <position position="126"/>
    </location>
    <ligand>
        <name>S-adenosyl-L-methionine</name>
        <dbReference type="ChEBI" id="CHEBI:59789"/>
    </ligand>
</feature>
<dbReference type="GO" id="GO:0005829">
    <property type="term" value="C:cytosol"/>
    <property type="evidence" value="ECO:0007669"/>
    <property type="project" value="TreeGrafter"/>
</dbReference>
<dbReference type="Gene3D" id="1.10.8.100">
    <property type="entry name" value="Ribosomal RNA adenine dimethylase-like, domain 2"/>
    <property type="match status" value="1"/>
</dbReference>
<dbReference type="CDD" id="cd02440">
    <property type="entry name" value="AdoMet_MTases"/>
    <property type="match status" value="1"/>
</dbReference>
<sequence>MELYNPSTIRAIKSKYGFRFSKSLGQNFLTDKGVIDDIIDGAHINSEDLVIEIGPGIGVLTAAAAEKADKVIAIEIDKNLMVVLADTLAEYDNIEIINENVLKMDLAELLQNEADSGRDQVKIIGNLPYYITTAIIMKLLESHIAAKSITIMMQKEVADRIKAGPGSKTYGALSVAVQYYCTVSVVADVPKDVFMPVPKVDSTVLRLDLRTKPPVELLDEGMYFRCVHAGFGQRRKTLLNSLQATGFNKERIREVLGKAGIDEKRRAETLSLEEFAIISNLMTGTPERMENGNERK</sequence>
<gene>
    <name evidence="7" type="primary">rsmA</name>
    <name evidence="7" type="synonym">ksgA</name>
    <name evidence="10" type="ORF">EV211_10553</name>
</gene>
<dbReference type="InterPro" id="IPR020596">
    <property type="entry name" value="rRNA_Ade_Mease_Trfase_CS"/>
</dbReference>
<keyword evidence="2 7" id="KW-0698">rRNA processing</keyword>
<keyword evidence="5 7" id="KW-0949">S-adenosyl-L-methionine</keyword>
<proteinExistence type="inferred from homology"/>
<reference evidence="10 11" key="1">
    <citation type="submission" date="2019-03" db="EMBL/GenBank/DDBJ databases">
        <title>Genomic Encyclopedia of Type Strains, Phase IV (KMG-IV): sequencing the most valuable type-strain genomes for metagenomic binning, comparative biology and taxonomic classification.</title>
        <authorList>
            <person name="Goeker M."/>
        </authorList>
    </citation>
    <scope>NUCLEOTIDE SEQUENCE [LARGE SCALE GENOMIC DNA]</scope>
    <source>
        <strain evidence="10 11">DSM 28287</strain>
    </source>
</reference>
<keyword evidence="6 7" id="KW-0694">RNA-binding</keyword>
<dbReference type="PANTHER" id="PTHR11727:SF7">
    <property type="entry name" value="DIMETHYLADENOSINE TRANSFERASE-RELATED"/>
    <property type="match status" value="1"/>
</dbReference>
<dbReference type="GO" id="GO:0052908">
    <property type="term" value="F:16S rRNA (adenine(1518)-N(6)/adenine(1519)-N(6))-dimethyltransferase activity"/>
    <property type="evidence" value="ECO:0007669"/>
    <property type="project" value="UniProtKB-EC"/>
</dbReference>
<dbReference type="GO" id="GO:0003723">
    <property type="term" value="F:RNA binding"/>
    <property type="evidence" value="ECO:0007669"/>
    <property type="project" value="UniProtKB-UniRule"/>
</dbReference>
<evidence type="ECO:0000256" key="3">
    <source>
        <dbReference type="ARBA" id="ARBA00022603"/>
    </source>
</evidence>
<dbReference type="InterPro" id="IPR023165">
    <property type="entry name" value="rRNA_Ade_diMease-like_C"/>
</dbReference>
<dbReference type="InterPro" id="IPR011530">
    <property type="entry name" value="rRNA_adenine_dimethylase"/>
</dbReference>
<dbReference type="OrthoDB" id="9814755at2"/>
<evidence type="ECO:0000259" key="9">
    <source>
        <dbReference type="SMART" id="SM00650"/>
    </source>
</evidence>
<evidence type="ECO:0000256" key="2">
    <source>
        <dbReference type="ARBA" id="ARBA00022552"/>
    </source>
</evidence>
<comment type="caution">
    <text evidence="10">The sequence shown here is derived from an EMBL/GenBank/DDBJ whole genome shotgun (WGS) entry which is preliminary data.</text>
</comment>
<comment type="catalytic activity">
    <reaction evidence="7">
        <text>adenosine(1518)/adenosine(1519) in 16S rRNA + 4 S-adenosyl-L-methionine = N(6)-dimethyladenosine(1518)/N(6)-dimethyladenosine(1519) in 16S rRNA + 4 S-adenosyl-L-homocysteine + 4 H(+)</text>
        <dbReference type="Rhea" id="RHEA:19609"/>
        <dbReference type="Rhea" id="RHEA-COMP:10232"/>
        <dbReference type="Rhea" id="RHEA-COMP:10233"/>
        <dbReference type="ChEBI" id="CHEBI:15378"/>
        <dbReference type="ChEBI" id="CHEBI:57856"/>
        <dbReference type="ChEBI" id="CHEBI:59789"/>
        <dbReference type="ChEBI" id="CHEBI:74411"/>
        <dbReference type="ChEBI" id="CHEBI:74493"/>
        <dbReference type="EC" id="2.1.1.182"/>
    </reaction>
</comment>
<comment type="function">
    <text evidence="7">Specifically dimethylates two adjacent adenosines (A1518 and A1519) in the loop of a conserved hairpin near the 3'-end of 16S rRNA in the 30S particle. May play a critical role in biogenesis of 30S subunits.</text>
</comment>
<evidence type="ECO:0000256" key="4">
    <source>
        <dbReference type="ARBA" id="ARBA00022679"/>
    </source>
</evidence>
<keyword evidence="1 7" id="KW-0963">Cytoplasm</keyword>
<evidence type="ECO:0000256" key="8">
    <source>
        <dbReference type="PROSITE-ProRule" id="PRU01026"/>
    </source>
</evidence>
<evidence type="ECO:0000256" key="1">
    <source>
        <dbReference type="ARBA" id="ARBA00022490"/>
    </source>
</evidence>
<dbReference type="InterPro" id="IPR020598">
    <property type="entry name" value="rRNA_Ade_methylase_Trfase_N"/>
</dbReference>
<protein>
    <recommendedName>
        <fullName evidence="7">Ribosomal RNA small subunit methyltransferase A</fullName>
        <ecNumber evidence="7">2.1.1.182</ecNumber>
    </recommendedName>
    <alternativeName>
        <fullName evidence="7">16S rRNA (adenine(1518)-N(6)/adenine(1519)-N(6))-dimethyltransferase</fullName>
    </alternativeName>
    <alternativeName>
        <fullName evidence="7">16S rRNA dimethyladenosine transferase</fullName>
    </alternativeName>
    <alternativeName>
        <fullName evidence="7">16S rRNA dimethylase</fullName>
    </alternativeName>
    <alternativeName>
        <fullName evidence="7">S-adenosylmethionine-6-N', N'-adenosyl(rRNA) dimethyltransferase</fullName>
    </alternativeName>
</protein>
<dbReference type="AlphaFoldDB" id="A0A4R6QB22"/>
<dbReference type="FunFam" id="3.40.50.150:FF:000023">
    <property type="entry name" value="Ribosomal RNA small subunit methyltransferase A"/>
    <property type="match status" value="1"/>
</dbReference>
<evidence type="ECO:0000256" key="5">
    <source>
        <dbReference type="ARBA" id="ARBA00022691"/>
    </source>
</evidence>
<feature type="binding site" evidence="7 8">
    <location>
        <position position="54"/>
    </location>
    <ligand>
        <name>S-adenosyl-L-methionine</name>
        <dbReference type="ChEBI" id="CHEBI:59789"/>
    </ligand>
</feature>
<name>A0A4R6QB22_9FIRM</name>
<accession>A0A4R6QB22</accession>
<feature type="domain" description="Ribosomal RNA adenine methylase transferase N-terminal" evidence="9">
    <location>
        <begin position="34"/>
        <end position="211"/>
    </location>
</feature>
<dbReference type="SUPFAM" id="SSF53335">
    <property type="entry name" value="S-adenosyl-L-methionine-dependent methyltransferases"/>
    <property type="match status" value="1"/>
</dbReference>
<dbReference type="NCBIfam" id="TIGR00755">
    <property type="entry name" value="ksgA"/>
    <property type="match status" value="1"/>
</dbReference>
<dbReference type="EMBL" id="SNXO01000005">
    <property type="protein sequence ID" value="TDP58983.1"/>
    <property type="molecule type" value="Genomic_DNA"/>
</dbReference>
<dbReference type="SMART" id="SM00650">
    <property type="entry name" value="rADc"/>
    <property type="match status" value="1"/>
</dbReference>
<dbReference type="InterPro" id="IPR001737">
    <property type="entry name" value="KsgA/Erm"/>
</dbReference>
<dbReference type="Pfam" id="PF00398">
    <property type="entry name" value="RrnaAD"/>
    <property type="match status" value="1"/>
</dbReference>
<evidence type="ECO:0000313" key="11">
    <source>
        <dbReference type="Proteomes" id="UP000295500"/>
    </source>
</evidence>
<dbReference type="RefSeq" id="WP_133527808.1">
    <property type="nucleotide sequence ID" value="NZ_SNXO01000005.1"/>
</dbReference>
<feature type="binding site" evidence="7 8">
    <location>
        <position position="27"/>
    </location>
    <ligand>
        <name>S-adenosyl-L-methionine</name>
        <dbReference type="ChEBI" id="CHEBI:59789"/>
    </ligand>
</feature>
<organism evidence="10 11">
    <name type="scientific">Aminicella lysinilytica</name>
    <dbReference type="NCBI Taxonomy" id="433323"/>
    <lineage>
        <taxon>Bacteria</taxon>
        <taxon>Bacillati</taxon>
        <taxon>Bacillota</taxon>
        <taxon>Clostridia</taxon>
        <taxon>Peptostreptococcales</taxon>
        <taxon>Anaerovoracaceae</taxon>
        <taxon>Aminicella</taxon>
    </lineage>
</organism>
<feature type="binding site" evidence="7 8">
    <location>
        <position position="75"/>
    </location>
    <ligand>
        <name>S-adenosyl-L-methionine</name>
        <dbReference type="ChEBI" id="CHEBI:59789"/>
    </ligand>
</feature>
<dbReference type="Proteomes" id="UP000295500">
    <property type="component" value="Unassembled WGS sequence"/>
</dbReference>
<comment type="similarity">
    <text evidence="7">Belongs to the class I-like SAM-binding methyltransferase superfamily. rRNA adenine N(6)-methyltransferase family. RsmA subfamily.</text>
</comment>
<dbReference type="PANTHER" id="PTHR11727">
    <property type="entry name" value="DIMETHYLADENOSINE TRANSFERASE"/>
    <property type="match status" value="1"/>
</dbReference>
<keyword evidence="4 7" id="KW-0808">Transferase</keyword>
<dbReference type="InterPro" id="IPR029063">
    <property type="entry name" value="SAM-dependent_MTases_sf"/>
</dbReference>
<evidence type="ECO:0000256" key="7">
    <source>
        <dbReference type="HAMAP-Rule" id="MF_00607"/>
    </source>
</evidence>
<dbReference type="Gene3D" id="3.40.50.150">
    <property type="entry name" value="Vaccinia Virus protein VP39"/>
    <property type="match status" value="1"/>
</dbReference>
<keyword evidence="3 7" id="KW-0489">Methyltransferase</keyword>
<evidence type="ECO:0000313" key="10">
    <source>
        <dbReference type="EMBL" id="TDP58983.1"/>
    </source>
</evidence>
<dbReference type="PROSITE" id="PS51689">
    <property type="entry name" value="SAM_RNA_A_N6_MT"/>
    <property type="match status" value="1"/>
</dbReference>
<comment type="subcellular location">
    <subcellularLocation>
        <location evidence="7">Cytoplasm</location>
    </subcellularLocation>
</comment>
<dbReference type="PROSITE" id="PS01131">
    <property type="entry name" value="RRNA_A_DIMETH"/>
    <property type="match status" value="1"/>
</dbReference>
<dbReference type="EC" id="2.1.1.182" evidence="7"/>
<dbReference type="HAMAP" id="MF_00607">
    <property type="entry name" value="16SrRNA_methyltr_A"/>
    <property type="match status" value="1"/>
</dbReference>
<evidence type="ECO:0000256" key="6">
    <source>
        <dbReference type="ARBA" id="ARBA00022884"/>
    </source>
</evidence>
<keyword evidence="11" id="KW-1185">Reference proteome</keyword>